<dbReference type="Pfam" id="PF00512">
    <property type="entry name" value="HisKA"/>
    <property type="match status" value="1"/>
</dbReference>
<dbReference type="InterPro" id="IPR003594">
    <property type="entry name" value="HATPase_dom"/>
</dbReference>
<dbReference type="SUPFAM" id="SSF55785">
    <property type="entry name" value="PYP-like sensor domain (PAS domain)"/>
    <property type="match status" value="2"/>
</dbReference>
<dbReference type="PROSITE" id="PS50109">
    <property type="entry name" value="HIS_KIN"/>
    <property type="match status" value="1"/>
</dbReference>
<dbReference type="Gene3D" id="3.30.450.20">
    <property type="entry name" value="PAS domain"/>
    <property type="match status" value="2"/>
</dbReference>
<evidence type="ECO:0000256" key="5">
    <source>
        <dbReference type="ARBA" id="ARBA00022777"/>
    </source>
</evidence>
<dbReference type="InterPro" id="IPR000014">
    <property type="entry name" value="PAS"/>
</dbReference>
<dbReference type="InterPro" id="IPR005467">
    <property type="entry name" value="His_kinase_dom"/>
</dbReference>
<dbReference type="InterPro" id="IPR052162">
    <property type="entry name" value="Sensor_kinase/Photoreceptor"/>
</dbReference>
<evidence type="ECO:0000256" key="1">
    <source>
        <dbReference type="ARBA" id="ARBA00000085"/>
    </source>
</evidence>
<keyword evidence="6" id="KW-1133">Transmembrane helix</keyword>
<dbReference type="PROSITE" id="PS50112">
    <property type="entry name" value="PAS"/>
    <property type="match status" value="2"/>
</dbReference>
<dbReference type="PROSITE" id="PS50113">
    <property type="entry name" value="PAC"/>
    <property type="match status" value="1"/>
</dbReference>
<dbReference type="InterPro" id="IPR013656">
    <property type="entry name" value="PAS_4"/>
</dbReference>
<comment type="caution">
    <text evidence="10">The sequence shown here is derived from an EMBL/GenBank/DDBJ whole genome shotgun (WGS) entry which is preliminary data.</text>
</comment>
<evidence type="ECO:0000256" key="2">
    <source>
        <dbReference type="ARBA" id="ARBA00012438"/>
    </source>
</evidence>
<dbReference type="InterPro" id="IPR003661">
    <property type="entry name" value="HisK_dim/P_dom"/>
</dbReference>
<evidence type="ECO:0000313" key="10">
    <source>
        <dbReference type="EMBL" id="MFC3290902.1"/>
    </source>
</evidence>
<dbReference type="Pfam" id="PF08448">
    <property type="entry name" value="PAS_4"/>
    <property type="match status" value="1"/>
</dbReference>
<dbReference type="CDD" id="cd00082">
    <property type="entry name" value="HisKA"/>
    <property type="match status" value="1"/>
</dbReference>
<evidence type="ECO:0000259" key="7">
    <source>
        <dbReference type="PROSITE" id="PS50109"/>
    </source>
</evidence>
<evidence type="ECO:0000256" key="6">
    <source>
        <dbReference type="SAM" id="Phobius"/>
    </source>
</evidence>
<dbReference type="InterPro" id="IPR036097">
    <property type="entry name" value="HisK_dim/P_sf"/>
</dbReference>
<dbReference type="PRINTS" id="PR00344">
    <property type="entry name" value="BCTRLSENSOR"/>
</dbReference>
<dbReference type="Pfam" id="PF02518">
    <property type="entry name" value="HATPase_c"/>
    <property type="match status" value="1"/>
</dbReference>
<dbReference type="EMBL" id="JBHRUH010000004">
    <property type="protein sequence ID" value="MFC3290902.1"/>
    <property type="molecule type" value="Genomic_DNA"/>
</dbReference>
<dbReference type="PANTHER" id="PTHR43304:SF1">
    <property type="entry name" value="PAC DOMAIN-CONTAINING PROTEIN"/>
    <property type="match status" value="1"/>
</dbReference>
<dbReference type="SUPFAM" id="SSF55781">
    <property type="entry name" value="GAF domain-like"/>
    <property type="match status" value="1"/>
</dbReference>
<dbReference type="InterPro" id="IPR001610">
    <property type="entry name" value="PAC"/>
</dbReference>
<protein>
    <recommendedName>
        <fullName evidence="2">histidine kinase</fullName>
        <ecNumber evidence="2">2.7.13.3</ecNumber>
    </recommendedName>
</protein>
<comment type="catalytic activity">
    <reaction evidence="1">
        <text>ATP + protein L-histidine = ADP + protein N-phospho-L-histidine.</text>
        <dbReference type="EC" id="2.7.13.3"/>
    </reaction>
</comment>
<feature type="transmembrane region" description="Helical" evidence="6">
    <location>
        <begin position="129"/>
        <end position="147"/>
    </location>
</feature>
<dbReference type="InterPro" id="IPR029016">
    <property type="entry name" value="GAF-like_dom_sf"/>
</dbReference>
<dbReference type="Gene3D" id="3.30.565.10">
    <property type="entry name" value="Histidine kinase-like ATPase, C-terminal domain"/>
    <property type="match status" value="1"/>
</dbReference>
<feature type="domain" description="Histidine kinase" evidence="7">
    <location>
        <begin position="917"/>
        <end position="1129"/>
    </location>
</feature>
<dbReference type="RefSeq" id="WP_019019199.1">
    <property type="nucleotide sequence ID" value="NZ_BMXD01000006.1"/>
</dbReference>
<reference evidence="11" key="1">
    <citation type="journal article" date="2019" name="Int. J. Syst. Evol. Microbiol.">
        <title>The Global Catalogue of Microorganisms (GCM) 10K type strain sequencing project: providing services to taxonomists for standard genome sequencing and annotation.</title>
        <authorList>
            <consortium name="The Broad Institute Genomics Platform"/>
            <consortium name="The Broad Institute Genome Sequencing Center for Infectious Disease"/>
            <person name="Wu L."/>
            <person name="Ma J."/>
        </authorList>
    </citation>
    <scope>NUCLEOTIDE SEQUENCE [LARGE SCALE GENOMIC DNA]</scope>
    <source>
        <strain evidence="11">KCTC 12847</strain>
    </source>
</reference>
<gene>
    <name evidence="10" type="ORF">ACFOEI_02310</name>
</gene>
<dbReference type="InterPro" id="IPR013655">
    <property type="entry name" value="PAS_fold_3"/>
</dbReference>
<dbReference type="Gene3D" id="1.10.287.130">
    <property type="match status" value="1"/>
</dbReference>
<keyword evidence="6" id="KW-0812">Transmembrane</keyword>
<feature type="transmembrane region" description="Helical" evidence="6">
    <location>
        <begin position="167"/>
        <end position="186"/>
    </location>
</feature>
<keyword evidence="4" id="KW-0808">Transferase</keyword>
<evidence type="ECO:0000259" key="8">
    <source>
        <dbReference type="PROSITE" id="PS50112"/>
    </source>
</evidence>
<feature type="transmembrane region" description="Helical" evidence="6">
    <location>
        <begin position="103"/>
        <end position="122"/>
    </location>
</feature>
<evidence type="ECO:0000256" key="3">
    <source>
        <dbReference type="ARBA" id="ARBA00022553"/>
    </source>
</evidence>
<dbReference type="EC" id="2.7.13.3" evidence="2"/>
<feature type="domain" description="PAS" evidence="8">
    <location>
        <begin position="505"/>
        <end position="556"/>
    </location>
</feature>
<dbReference type="SUPFAM" id="SSF55874">
    <property type="entry name" value="ATPase domain of HSP90 chaperone/DNA topoisomerase II/histidine kinase"/>
    <property type="match status" value="1"/>
</dbReference>
<name>A0ABV7LY02_9GAMM</name>
<dbReference type="SUPFAM" id="SSF47384">
    <property type="entry name" value="Homodimeric domain of signal transducing histidine kinase"/>
    <property type="match status" value="1"/>
</dbReference>
<dbReference type="NCBIfam" id="TIGR00229">
    <property type="entry name" value="sensory_box"/>
    <property type="match status" value="2"/>
</dbReference>
<dbReference type="InterPro" id="IPR036890">
    <property type="entry name" value="HATPase_C_sf"/>
</dbReference>
<dbReference type="InterPro" id="IPR000700">
    <property type="entry name" value="PAS-assoc_C"/>
</dbReference>
<feature type="transmembrane region" description="Helical" evidence="6">
    <location>
        <begin position="198"/>
        <end position="216"/>
    </location>
</feature>
<evidence type="ECO:0000256" key="4">
    <source>
        <dbReference type="ARBA" id="ARBA00022679"/>
    </source>
</evidence>
<dbReference type="Pfam" id="PF08447">
    <property type="entry name" value="PAS_3"/>
    <property type="match status" value="1"/>
</dbReference>
<dbReference type="InterPro" id="IPR003018">
    <property type="entry name" value="GAF"/>
</dbReference>
<keyword evidence="5" id="KW-0418">Kinase</keyword>
<dbReference type="InterPro" id="IPR004358">
    <property type="entry name" value="Sig_transdc_His_kin-like_C"/>
</dbReference>
<dbReference type="SMART" id="SM00091">
    <property type="entry name" value="PAS"/>
    <property type="match status" value="2"/>
</dbReference>
<dbReference type="PANTHER" id="PTHR43304">
    <property type="entry name" value="PHYTOCHROME-LIKE PROTEIN CPH1"/>
    <property type="match status" value="1"/>
</dbReference>
<dbReference type="InterPro" id="IPR035965">
    <property type="entry name" value="PAS-like_dom_sf"/>
</dbReference>
<feature type="domain" description="PAC" evidence="9">
    <location>
        <begin position="848"/>
        <end position="899"/>
    </location>
</feature>
<accession>A0ABV7LY02</accession>
<feature type="transmembrane region" description="Helical" evidence="6">
    <location>
        <begin position="66"/>
        <end position="83"/>
    </location>
</feature>
<evidence type="ECO:0000313" key="11">
    <source>
        <dbReference type="Proteomes" id="UP001595640"/>
    </source>
</evidence>
<dbReference type="SMART" id="SM00086">
    <property type="entry name" value="PAC"/>
    <property type="match status" value="2"/>
</dbReference>
<feature type="domain" description="PAS" evidence="8">
    <location>
        <begin position="776"/>
        <end position="846"/>
    </location>
</feature>
<keyword evidence="3" id="KW-0597">Phosphoprotein</keyword>
<dbReference type="SMART" id="SM00065">
    <property type="entry name" value="GAF"/>
    <property type="match status" value="1"/>
</dbReference>
<organism evidence="10 11">
    <name type="scientific">Modicisalibacter luteus</name>
    <dbReference type="NCBI Taxonomy" id="453962"/>
    <lineage>
        <taxon>Bacteria</taxon>
        <taxon>Pseudomonadati</taxon>
        <taxon>Pseudomonadota</taxon>
        <taxon>Gammaproteobacteria</taxon>
        <taxon>Oceanospirillales</taxon>
        <taxon>Halomonadaceae</taxon>
        <taxon>Modicisalibacter</taxon>
    </lineage>
</organism>
<feature type="transmembrane region" description="Helical" evidence="6">
    <location>
        <begin position="12"/>
        <end position="32"/>
    </location>
</feature>
<dbReference type="Gene3D" id="3.30.450.40">
    <property type="match status" value="1"/>
</dbReference>
<feature type="transmembrane region" description="Helical" evidence="6">
    <location>
        <begin position="38"/>
        <end position="59"/>
    </location>
</feature>
<dbReference type="CDD" id="cd00130">
    <property type="entry name" value="PAS"/>
    <property type="match status" value="2"/>
</dbReference>
<dbReference type="Pfam" id="PF13185">
    <property type="entry name" value="GAF_2"/>
    <property type="match status" value="1"/>
</dbReference>
<dbReference type="SMART" id="SM00387">
    <property type="entry name" value="HATPase_c"/>
    <property type="match status" value="1"/>
</dbReference>
<sequence>MYVRYDVYHVYFYVLAFSLLTTGGIALISSAVPSDLHAMVIAPGSALFLALAGFTILSILRHWRGAYFLSLGLLLVMALFQLAESAGSGLPLPGAVGQGAFRIQNALALVGLFVVAACLANSWAPSRKWLSGTLGLAIIVAGVLSQLSYGGYVPESARLSRGLESPINIDLLVVLLGGGMGLLSFLPGRTQRLDRRSILISLGGAFLTCLVGYLLSQQAIHSTSQRGEQFLSRVQADTEQTLSVQLASVQRMATRWEAAGRLPAQHFWRQEAFSYLQDYPDIELITVLDESLHPLWLEERVVGPGERLQHLQAIAAQGDWLSHIQTSHEPHLSRAIHLNATDNSLLLAAPFRLAESGGIIVASLDLRGVLSDVLSDERNHFAVQIYQDEQLLFDSGRAKDEGLPIMLGENTLSLHHDIRWRLRAYQNSRDMHPSAVLPALVILFGLCFSFFLTLSQRLAHLANERSRHLKHLNRELESSLQQQANLEAWNQRVTRYSMDVLCTFDEHGRFTQVSPSCESVFGYRPEEMLGRRFVDFIIPEDRERTLAVFSKDMNLGGRQAPLFRNRYRHKDGSTVHVAWAAVWSEEEQASFAIAQDITRLAQSEAFIEEQRRILEMISTNSPLAATLNAICEVGEARFPGARYSILLVDNEGQRLVHGASPSLPAEFIQKVHGMLIGPGMGTCGAAAFHQALVVTEDIANDPNWEAYRTTALSHGLRACSSTPIKDRSGRVLGTFAIYQNETRSPSTEQLEFISAYAHLASIAIERERDRLSLEDSEQRYRSLFDHNPNPVFSFDAEGNILSANQSGCELSSYTRSEILGRHFSEFVDKQDLPRVLVHYQAVLAGEAQRYEVKLQTKQGDTREMDMVNLPTIVDGQVVGVFGVGKDITEHKAAERALHATLRDLERSNRDLQDFAFVASHDLQEPLRKIQAFSERLRLRAGGLDDEGRDYLARMNSAAGRMQGLIKDLLAYSRISTQSRPFVTLDLNRILAEVLQDMDMTLQESQASIDVGALPSVQGDETQMRQLLQNLVSNAVKFHQKDNPPQVRVHAEAVTDDQWTLCVADQGIGFDEKYLDRIFNPFQRLHARQAYAGTGIGLAIVKKIAERHGAQITATSRLGQGTTFRVTFKR</sequence>
<dbReference type="SMART" id="SM00388">
    <property type="entry name" value="HisKA"/>
    <property type="match status" value="1"/>
</dbReference>
<keyword evidence="11" id="KW-1185">Reference proteome</keyword>
<evidence type="ECO:0000259" key="9">
    <source>
        <dbReference type="PROSITE" id="PS50113"/>
    </source>
</evidence>
<proteinExistence type="predicted"/>
<keyword evidence="6" id="KW-0472">Membrane</keyword>
<dbReference type="Proteomes" id="UP001595640">
    <property type="component" value="Unassembled WGS sequence"/>
</dbReference>